<evidence type="ECO:0000256" key="1">
    <source>
        <dbReference type="SAM" id="MobiDB-lite"/>
    </source>
</evidence>
<name>A0A0Q3KZP0_BRADI</name>
<organism evidence="2">
    <name type="scientific">Brachypodium distachyon</name>
    <name type="common">Purple false brome</name>
    <name type="synonym">Trachynia distachya</name>
    <dbReference type="NCBI Taxonomy" id="15368"/>
    <lineage>
        <taxon>Eukaryota</taxon>
        <taxon>Viridiplantae</taxon>
        <taxon>Streptophyta</taxon>
        <taxon>Embryophyta</taxon>
        <taxon>Tracheophyta</taxon>
        <taxon>Spermatophyta</taxon>
        <taxon>Magnoliopsida</taxon>
        <taxon>Liliopsida</taxon>
        <taxon>Poales</taxon>
        <taxon>Poaceae</taxon>
        <taxon>BOP clade</taxon>
        <taxon>Pooideae</taxon>
        <taxon>Stipodae</taxon>
        <taxon>Brachypodieae</taxon>
        <taxon>Brachypodium</taxon>
    </lineage>
</organism>
<dbReference type="AlphaFoldDB" id="A0A0Q3KZP0"/>
<dbReference type="EnsemblPlants" id="KQK16593">
    <property type="protein sequence ID" value="KQK16593"/>
    <property type="gene ID" value="BRADI_1g29431v3"/>
</dbReference>
<evidence type="ECO:0000313" key="3">
    <source>
        <dbReference type="EnsemblPlants" id="KQK16593"/>
    </source>
</evidence>
<proteinExistence type="predicted"/>
<reference evidence="3" key="3">
    <citation type="submission" date="2018-08" db="UniProtKB">
        <authorList>
            <consortium name="EnsemblPlants"/>
        </authorList>
    </citation>
    <scope>IDENTIFICATION</scope>
    <source>
        <strain evidence="3">cv. Bd21</strain>
    </source>
</reference>
<dbReference type="Gramene" id="KQK16593">
    <property type="protein sequence ID" value="KQK16593"/>
    <property type="gene ID" value="BRADI_1g29431v3"/>
</dbReference>
<dbReference type="PROSITE" id="PS51257">
    <property type="entry name" value="PROKAR_LIPOPROTEIN"/>
    <property type="match status" value="1"/>
</dbReference>
<evidence type="ECO:0000313" key="4">
    <source>
        <dbReference type="Proteomes" id="UP000008810"/>
    </source>
</evidence>
<dbReference type="Proteomes" id="UP000008810">
    <property type="component" value="Chromosome 1"/>
</dbReference>
<dbReference type="EMBL" id="CM000880">
    <property type="protein sequence ID" value="KQK16593.1"/>
    <property type="molecule type" value="Genomic_DNA"/>
</dbReference>
<protein>
    <submittedName>
        <fullName evidence="2 3">Uncharacterized protein</fullName>
    </submittedName>
</protein>
<dbReference type="InParanoid" id="A0A0Q3KZP0"/>
<feature type="region of interest" description="Disordered" evidence="1">
    <location>
        <begin position="1"/>
        <end position="25"/>
    </location>
</feature>
<gene>
    <name evidence="2" type="ORF">BRADI_1g29431v3</name>
</gene>
<sequence>MSTEPQRERRHRTPAGHGAAAGCLGPLPTSTLLRARWPRLLVLDQELAPASSRQGSADVGRRRPPLPRLATVSLPPATYYGSEGVLRPRHFLE</sequence>
<reference evidence="2 3" key="1">
    <citation type="journal article" date="2010" name="Nature">
        <title>Genome sequencing and analysis of the model grass Brachypodium distachyon.</title>
        <authorList>
            <consortium name="International Brachypodium Initiative"/>
        </authorList>
    </citation>
    <scope>NUCLEOTIDE SEQUENCE [LARGE SCALE GENOMIC DNA]</scope>
    <source>
        <strain evidence="2 3">Bd21</strain>
    </source>
</reference>
<feature type="region of interest" description="Disordered" evidence="1">
    <location>
        <begin position="47"/>
        <end position="70"/>
    </location>
</feature>
<reference evidence="2" key="2">
    <citation type="submission" date="2017-06" db="EMBL/GenBank/DDBJ databases">
        <title>WGS assembly of Brachypodium distachyon.</title>
        <authorList>
            <consortium name="The International Brachypodium Initiative"/>
            <person name="Lucas S."/>
            <person name="Harmon-Smith M."/>
            <person name="Lail K."/>
            <person name="Tice H."/>
            <person name="Grimwood J."/>
            <person name="Bruce D."/>
            <person name="Barry K."/>
            <person name="Shu S."/>
            <person name="Lindquist E."/>
            <person name="Wang M."/>
            <person name="Pitluck S."/>
            <person name="Vogel J.P."/>
            <person name="Garvin D.F."/>
            <person name="Mockler T.C."/>
            <person name="Schmutz J."/>
            <person name="Rokhsar D."/>
            <person name="Bevan M.W."/>
        </authorList>
    </citation>
    <scope>NUCLEOTIDE SEQUENCE</scope>
    <source>
        <strain evidence="2">Bd21</strain>
    </source>
</reference>
<keyword evidence="4" id="KW-1185">Reference proteome</keyword>
<evidence type="ECO:0000313" key="2">
    <source>
        <dbReference type="EMBL" id="KQK16593.1"/>
    </source>
</evidence>
<accession>A0A0Q3KZP0</accession>